<keyword evidence="3" id="KW-1185">Reference proteome</keyword>
<proteinExistence type="predicted"/>
<feature type="compositionally biased region" description="Polar residues" evidence="1">
    <location>
        <begin position="37"/>
        <end position="47"/>
    </location>
</feature>
<name>A0A6A5VN88_9PLEO</name>
<evidence type="ECO:0000313" key="3">
    <source>
        <dbReference type="Proteomes" id="UP000800036"/>
    </source>
</evidence>
<feature type="compositionally biased region" description="Acidic residues" evidence="1">
    <location>
        <begin position="98"/>
        <end position="114"/>
    </location>
</feature>
<sequence>MAYAEGTRRSARVAAKQKAVVPPKAQPSTPIRKPRTTRNNPSPSPSKSLVDLDAIETRVSAQEVKKPRPQRPRIRTSIVDIPRPKPRLLEESTPENSSADEFDMEDNSSESSDEFNEEVELIHDHFEYIAAHDLQRTQRDHRNRYSTQSYDSRLEPGNETYEFDDFVAADDESVTEVTEGSDDDLDLAIDMERDPVRASYISIGTPVRTSSLFSSLESQSQGRRHSSVSNSHSRSPASQACKSIASLTSSQRRRRSSSALFVTELTGDPSIPQRLTSWTDLGFPSSPSSQFSPAPSLEAPLIAQASANVVEEIVDALALFSRRVNRDRPPVRLRLAAAVLEDAEIREALQDAISRGLGRNMSLQLYDILTNTSFYFFLTLQTCIFHTCDVEKEC</sequence>
<organism evidence="2 3">
    <name type="scientific">Bimuria novae-zelandiae CBS 107.79</name>
    <dbReference type="NCBI Taxonomy" id="1447943"/>
    <lineage>
        <taxon>Eukaryota</taxon>
        <taxon>Fungi</taxon>
        <taxon>Dikarya</taxon>
        <taxon>Ascomycota</taxon>
        <taxon>Pezizomycotina</taxon>
        <taxon>Dothideomycetes</taxon>
        <taxon>Pleosporomycetidae</taxon>
        <taxon>Pleosporales</taxon>
        <taxon>Massarineae</taxon>
        <taxon>Didymosphaeriaceae</taxon>
        <taxon>Bimuria</taxon>
    </lineage>
</organism>
<gene>
    <name evidence="2" type="ORF">BU23DRAFT_549211</name>
</gene>
<dbReference type="OrthoDB" id="3800281at2759"/>
<reference evidence="2" key="1">
    <citation type="journal article" date="2020" name="Stud. Mycol.">
        <title>101 Dothideomycetes genomes: a test case for predicting lifestyles and emergence of pathogens.</title>
        <authorList>
            <person name="Haridas S."/>
            <person name="Albert R."/>
            <person name="Binder M."/>
            <person name="Bloem J."/>
            <person name="Labutti K."/>
            <person name="Salamov A."/>
            <person name="Andreopoulos B."/>
            <person name="Baker S."/>
            <person name="Barry K."/>
            <person name="Bills G."/>
            <person name="Bluhm B."/>
            <person name="Cannon C."/>
            <person name="Castanera R."/>
            <person name="Culley D."/>
            <person name="Daum C."/>
            <person name="Ezra D."/>
            <person name="Gonzalez J."/>
            <person name="Henrissat B."/>
            <person name="Kuo A."/>
            <person name="Liang C."/>
            <person name="Lipzen A."/>
            <person name="Lutzoni F."/>
            <person name="Magnuson J."/>
            <person name="Mondo S."/>
            <person name="Nolan M."/>
            <person name="Ohm R."/>
            <person name="Pangilinan J."/>
            <person name="Park H.-J."/>
            <person name="Ramirez L."/>
            <person name="Alfaro M."/>
            <person name="Sun H."/>
            <person name="Tritt A."/>
            <person name="Yoshinaga Y."/>
            <person name="Zwiers L.-H."/>
            <person name="Turgeon B."/>
            <person name="Goodwin S."/>
            <person name="Spatafora J."/>
            <person name="Crous P."/>
            <person name="Grigoriev I."/>
        </authorList>
    </citation>
    <scope>NUCLEOTIDE SEQUENCE</scope>
    <source>
        <strain evidence="2">CBS 107.79</strain>
    </source>
</reference>
<evidence type="ECO:0000313" key="2">
    <source>
        <dbReference type="EMBL" id="KAF1979183.1"/>
    </source>
</evidence>
<feature type="region of interest" description="Disordered" evidence="1">
    <location>
        <begin position="214"/>
        <end position="251"/>
    </location>
</feature>
<feature type="region of interest" description="Disordered" evidence="1">
    <location>
        <begin position="1"/>
        <end position="114"/>
    </location>
</feature>
<feature type="compositionally biased region" description="Low complexity" evidence="1">
    <location>
        <begin position="13"/>
        <end position="27"/>
    </location>
</feature>
<feature type="compositionally biased region" description="Low complexity" evidence="1">
    <location>
        <begin position="214"/>
        <end position="238"/>
    </location>
</feature>
<protein>
    <submittedName>
        <fullName evidence="2">Uncharacterized protein</fullName>
    </submittedName>
</protein>
<dbReference type="AlphaFoldDB" id="A0A6A5VN88"/>
<evidence type="ECO:0000256" key="1">
    <source>
        <dbReference type="SAM" id="MobiDB-lite"/>
    </source>
</evidence>
<accession>A0A6A5VN88</accession>
<feature type="region of interest" description="Disordered" evidence="1">
    <location>
        <begin position="139"/>
        <end position="158"/>
    </location>
</feature>
<dbReference type="Proteomes" id="UP000800036">
    <property type="component" value="Unassembled WGS sequence"/>
</dbReference>
<dbReference type="EMBL" id="ML976658">
    <property type="protein sequence ID" value="KAF1979183.1"/>
    <property type="molecule type" value="Genomic_DNA"/>
</dbReference>